<dbReference type="PANTHER" id="PTHR46795:SF3">
    <property type="entry name" value="ABC TRANSPORTER PERMEASE"/>
    <property type="match status" value="1"/>
</dbReference>
<dbReference type="RefSeq" id="WP_093726244.1">
    <property type="nucleotide sequence ID" value="NZ_FMZB01000002.1"/>
</dbReference>
<feature type="transmembrane region" description="Helical" evidence="6">
    <location>
        <begin position="20"/>
        <end position="40"/>
    </location>
</feature>
<protein>
    <submittedName>
        <fullName evidence="8">Bacitracin transport system permease protein</fullName>
    </submittedName>
</protein>
<evidence type="ECO:0000256" key="5">
    <source>
        <dbReference type="ARBA" id="ARBA00023136"/>
    </source>
</evidence>
<keyword evidence="2 6" id="KW-1003">Cell membrane</keyword>
<dbReference type="OrthoDB" id="1705903at2"/>
<evidence type="ECO:0000256" key="3">
    <source>
        <dbReference type="ARBA" id="ARBA00022692"/>
    </source>
</evidence>
<keyword evidence="3 6" id="KW-0812">Transmembrane</keyword>
<keyword evidence="4 6" id="KW-1133">Transmembrane helix</keyword>
<feature type="transmembrane region" description="Helical" evidence="6">
    <location>
        <begin position="602"/>
        <end position="627"/>
    </location>
</feature>
<dbReference type="GO" id="GO:0055085">
    <property type="term" value="P:transmembrane transport"/>
    <property type="evidence" value="ECO:0007669"/>
    <property type="project" value="UniProtKB-UniRule"/>
</dbReference>
<evidence type="ECO:0000313" key="8">
    <source>
        <dbReference type="EMBL" id="SDC44100.1"/>
    </source>
</evidence>
<dbReference type="InterPro" id="IPR027022">
    <property type="entry name" value="ABC_permease_BceB-typ"/>
</dbReference>
<evidence type="ECO:0000256" key="4">
    <source>
        <dbReference type="ARBA" id="ARBA00022989"/>
    </source>
</evidence>
<dbReference type="Proteomes" id="UP000198666">
    <property type="component" value="Unassembled WGS sequence"/>
</dbReference>
<dbReference type="PANTHER" id="PTHR46795">
    <property type="entry name" value="ABC TRANSPORTER PERMEASE-RELATED-RELATED"/>
    <property type="match status" value="1"/>
</dbReference>
<dbReference type="InterPro" id="IPR003838">
    <property type="entry name" value="ABC3_permease_C"/>
</dbReference>
<feature type="transmembrane region" description="Helical" evidence="6">
    <location>
        <begin position="290"/>
        <end position="314"/>
    </location>
</feature>
<evidence type="ECO:0000256" key="6">
    <source>
        <dbReference type="PIRNR" id="PIRNR018968"/>
    </source>
</evidence>
<name>A0A1G6LLI2_9BACI</name>
<sequence length="635" mass="71398">MSIYQLIYRNTKRNIRHYGLYFFALVFSVGLYFAFLTLQFDASMGSIEDSIKVSAAIKVASIMLLWIVAVFLIYANRLLINRRSKEIGLYQLVGMAKRRIAFMLAIENAILYLGSLLLGVFAGYLESKLLTMILYKLTGLETIAELNFSTLALRWTILVFSLLYLLLMIITSFQIKRQTLLSLFLVRDTSETAGKRITWWQMIIGIAGMLFILFGYYLSTRLFSGDFDATNELMVQMLIILTSCIAGTYLFFKGSVTFLLVLFRKRKGGYLSIKQVLSLGSIMFRMRTNAFLLTVITTVSALAIGFLSLGYITYYSVGKDGDALTAGADFVFLAKEDANTFEHVLNESGIQVQTKETSTLELSADLTGILAKGAGITAEQQFLVIPDSQVGMDLSGGQMVLTGQSDRLKRSLKFQPGEVHFLGEAERTLELVDIHDTYQVPSFLSFGAPIGILNEADYRQLQELPSVISQSFIKIIVQDDRDKVGAARLFQKQQFEDNAVSKELSETQQKMQMGLYLFIVGFLGLAFLLTSGSILYIKQMDEGDSEQQTYTALRKIGYTKTDLRKGIVHKQLFNFGIPLLIGLSHSYFAVKSGWFWFGSSLWIPMLAVMVVYTLLYSIFGALSVIYYKQVITRSL</sequence>
<dbReference type="AlphaFoldDB" id="A0A1G6LLI2"/>
<comment type="similarity">
    <text evidence="6">Belongs to the ABC-4 integral membrane protein family.</text>
</comment>
<evidence type="ECO:0000259" key="7">
    <source>
        <dbReference type="Pfam" id="PF02687"/>
    </source>
</evidence>
<organism evidence="8 9">
    <name type="scientific">Terribacillus halophilus</name>
    <dbReference type="NCBI Taxonomy" id="361279"/>
    <lineage>
        <taxon>Bacteria</taxon>
        <taxon>Bacillati</taxon>
        <taxon>Bacillota</taxon>
        <taxon>Bacilli</taxon>
        <taxon>Bacillales</taxon>
        <taxon>Bacillaceae</taxon>
        <taxon>Terribacillus</taxon>
    </lineage>
</organism>
<keyword evidence="6" id="KW-0813">Transport</keyword>
<feature type="transmembrane region" description="Helical" evidence="6">
    <location>
        <begin position="572"/>
        <end position="590"/>
    </location>
</feature>
<proteinExistence type="inferred from homology"/>
<feature type="domain" description="ABC3 transporter permease C-terminal" evidence="7">
    <location>
        <begin position="59"/>
        <end position="178"/>
    </location>
</feature>
<evidence type="ECO:0000256" key="2">
    <source>
        <dbReference type="ARBA" id="ARBA00022475"/>
    </source>
</evidence>
<accession>A0A1G6LLI2</accession>
<comment type="subcellular location">
    <subcellularLocation>
        <location evidence="1 6">Cell membrane</location>
        <topology evidence="1 6">Multi-pass membrane protein</topology>
    </subcellularLocation>
</comment>
<dbReference type="EMBL" id="FMZB01000002">
    <property type="protein sequence ID" value="SDC44100.1"/>
    <property type="molecule type" value="Genomic_DNA"/>
</dbReference>
<dbReference type="InterPro" id="IPR052536">
    <property type="entry name" value="ABC-4_Integral_Memb_Prot"/>
</dbReference>
<keyword evidence="5 6" id="KW-0472">Membrane</keyword>
<feature type="transmembrane region" description="Helical" evidence="6">
    <location>
        <begin position="238"/>
        <end position="263"/>
    </location>
</feature>
<keyword evidence="9" id="KW-1185">Reference proteome</keyword>
<dbReference type="PIRSF" id="PIRSF018968">
    <property type="entry name" value="ABC_permease_BceB"/>
    <property type="match status" value="1"/>
</dbReference>
<reference evidence="9" key="1">
    <citation type="submission" date="2016-10" db="EMBL/GenBank/DDBJ databases">
        <authorList>
            <person name="Varghese N."/>
            <person name="Submissions S."/>
        </authorList>
    </citation>
    <scope>NUCLEOTIDE SEQUENCE [LARGE SCALE GENOMIC DNA]</scope>
    <source>
        <strain evidence="9">DSM 21620</strain>
    </source>
</reference>
<feature type="transmembrane region" description="Helical" evidence="6">
    <location>
        <begin position="60"/>
        <end position="79"/>
    </location>
</feature>
<gene>
    <name evidence="8" type="ORF">SAMN05421663_102430</name>
</gene>
<evidence type="ECO:0000313" key="9">
    <source>
        <dbReference type="Proteomes" id="UP000198666"/>
    </source>
</evidence>
<feature type="transmembrane region" description="Helical" evidence="6">
    <location>
        <begin position="515"/>
        <end position="537"/>
    </location>
</feature>
<feature type="transmembrane region" description="Helical" evidence="6">
    <location>
        <begin position="100"/>
        <end position="125"/>
    </location>
</feature>
<evidence type="ECO:0000256" key="1">
    <source>
        <dbReference type="ARBA" id="ARBA00004651"/>
    </source>
</evidence>
<feature type="transmembrane region" description="Helical" evidence="6">
    <location>
        <begin position="197"/>
        <end position="218"/>
    </location>
</feature>
<feature type="transmembrane region" description="Helical" evidence="6">
    <location>
        <begin position="155"/>
        <end position="176"/>
    </location>
</feature>
<dbReference type="GO" id="GO:0005886">
    <property type="term" value="C:plasma membrane"/>
    <property type="evidence" value="ECO:0007669"/>
    <property type="project" value="UniProtKB-SubCell"/>
</dbReference>
<dbReference type="STRING" id="361279.SAMN05421663_102430"/>
<dbReference type="Pfam" id="PF02687">
    <property type="entry name" value="FtsX"/>
    <property type="match status" value="1"/>
</dbReference>